<name>A0A409YU95_9AGAR</name>
<organism evidence="3 4">
    <name type="scientific">Panaeolus cyanescens</name>
    <dbReference type="NCBI Taxonomy" id="181874"/>
    <lineage>
        <taxon>Eukaryota</taxon>
        <taxon>Fungi</taxon>
        <taxon>Dikarya</taxon>
        <taxon>Basidiomycota</taxon>
        <taxon>Agaricomycotina</taxon>
        <taxon>Agaricomycetes</taxon>
        <taxon>Agaricomycetidae</taxon>
        <taxon>Agaricales</taxon>
        <taxon>Agaricineae</taxon>
        <taxon>Galeropsidaceae</taxon>
        <taxon>Panaeolus</taxon>
    </lineage>
</organism>
<feature type="region of interest" description="Disordered" evidence="1">
    <location>
        <begin position="1"/>
        <end position="58"/>
    </location>
</feature>
<feature type="transmembrane region" description="Helical" evidence="2">
    <location>
        <begin position="198"/>
        <end position="224"/>
    </location>
</feature>
<keyword evidence="2" id="KW-1133">Transmembrane helix</keyword>
<feature type="transmembrane region" description="Helical" evidence="2">
    <location>
        <begin position="295"/>
        <end position="326"/>
    </location>
</feature>
<evidence type="ECO:0000313" key="4">
    <source>
        <dbReference type="Proteomes" id="UP000284842"/>
    </source>
</evidence>
<dbReference type="InParanoid" id="A0A409YU95"/>
<dbReference type="Proteomes" id="UP000284842">
    <property type="component" value="Unassembled WGS sequence"/>
</dbReference>
<protein>
    <submittedName>
        <fullName evidence="3">Uncharacterized protein</fullName>
    </submittedName>
</protein>
<proteinExistence type="predicted"/>
<sequence>MSRYSKLFSTAKSTWSKNSQEPFDQSSASIPGYSYPPTTTTAPSHESNFPMASSPPHPYTLAAIHSSVETRSIEERERGNTIASQLLRNANAPGTPSNASDTLNNPSSETRQAEGEKGDNTRHAYRPSHSRARNLHAPGNGLEGAYIPPPLPIHLRPIVLFFIFIPIPPLLALIYMAAGHGILQSTQTSPTSVYRASILTSVEAGATGGVILSIPLVLLFYIFLYPNKPTTAPEDFFEDDTSSVVANTRIMRYIGYLAAVLFAFCIGGIAGPLGVTCLSNGSEALIAQRRMLSPSAAAAAGFIGGLIVAFGLLAMSIIGIVCWTIYLRHNSSKRSQSLT</sequence>
<accession>A0A409YU95</accession>
<dbReference type="AlphaFoldDB" id="A0A409YU95"/>
<feature type="compositionally biased region" description="Polar residues" evidence="1">
    <location>
        <begin position="7"/>
        <end position="29"/>
    </location>
</feature>
<keyword evidence="2" id="KW-0472">Membrane</keyword>
<keyword evidence="4" id="KW-1185">Reference proteome</keyword>
<feature type="transmembrane region" description="Helical" evidence="2">
    <location>
        <begin position="253"/>
        <end position="275"/>
    </location>
</feature>
<feature type="compositionally biased region" description="Basic residues" evidence="1">
    <location>
        <begin position="123"/>
        <end position="134"/>
    </location>
</feature>
<dbReference type="OrthoDB" id="2972868at2759"/>
<feature type="region of interest" description="Disordered" evidence="1">
    <location>
        <begin position="88"/>
        <end position="137"/>
    </location>
</feature>
<gene>
    <name evidence="3" type="ORF">CVT24_001776</name>
</gene>
<reference evidence="3 4" key="1">
    <citation type="journal article" date="2018" name="Evol. Lett.">
        <title>Horizontal gene cluster transfer increased hallucinogenic mushroom diversity.</title>
        <authorList>
            <person name="Reynolds H.T."/>
            <person name="Vijayakumar V."/>
            <person name="Gluck-Thaler E."/>
            <person name="Korotkin H.B."/>
            <person name="Matheny P.B."/>
            <person name="Slot J.C."/>
        </authorList>
    </citation>
    <scope>NUCLEOTIDE SEQUENCE [LARGE SCALE GENOMIC DNA]</scope>
    <source>
        <strain evidence="3 4">2629</strain>
    </source>
</reference>
<feature type="compositionally biased region" description="Polar residues" evidence="1">
    <location>
        <begin position="88"/>
        <end position="110"/>
    </location>
</feature>
<dbReference type="EMBL" id="NHTK01000607">
    <property type="protein sequence ID" value="PPR06595.1"/>
    <property type="molecule type" value="Genomic_DNA"/>
</dbReference>
<evidence type="ECO:0000256" key="1">
    <source>
        <dbReference type="SAM" id="MobiDB-lite"/>
    </source>
</evidence>
<feature type="transmembrane region" description="Helical" evidence="2">
    <location>
        <begin position="158"/>
        <end position="178"/>
    </location>
</feature>
<feature type="compositionally biased region" description="Basic and acidic residues" evidence="1">
    <location>
        <begin position="111"/>
        <end position="122"/>
    </location>
</feature>
<evidence type="ECO:0000313" key="3">
    <source>
        <dbReference type="EMBL" id="PPR06595.1"/>
    </source>
</evidence>
<evidence type="ECO:0000256" key="2">
    <source>
        <dbReference type="SAM" id="Phobius"/>
    </source>
</evidence>
<comment type="caution">
    <text evidence="3">The sequence shown here is derived from an EMBL/GenBank/DDBJ whole genome shotgun (WGS) entry which is preliminary data.</text>
</comment>
<keyword evidence="2" id="KW-0812">Transmembrane</keyword>